<reference evidence="1" key="1">
    <citation type="submission" date="2021-12" db="EMBL/GenBank/DDBJ databases">
        <authorList>
            <person name="King R."/>
        </authorList>
    </citation>
    <scope>NUCLEOTIDE SEQUENCE</scope>
</reference>
<dbReference type="PANTHER" id="PTHR37445">
    <property type="entry name" value="PROTEIN CBG24663"/>
    <property type="match status" value="1"/>
</dbReference>
<dbReference type="EMBL" id="OV121133">
    <property type="protein sequence ID" value="CAH0551131.1"/>
    <property type="molecule type" value="Genomic_DNA"/>
</dbReference>
<keyword evidence="2" id="KW-1185">Reference proteome</keyword>
<dbReference type="AlphaFoldDB" id="A0A9P0FD03"/>
<gene>
    <name evidence="1" type="ORF">MELIAE_LOCUS3810</name>
</gene>
<protein>
    <submittedName>
        <fullName evidence="1">Uncharacterized protein</fullName>
    </submittedName>
</protein>
<name>A0A9P0FD03_BRAAE</name>
<proteinExistence type="predicted"/>
<sequence length="180" mass="20482">MMAAINNLQETIKSLQSDIQALKRKDTEIMETIIQEMSDRQNRQNNLIFYNVVELQGGNTGNKQAADTENVINILGRIMPNNSIQNIRLVKRLGKSSSTGKPAPLKVEFETKDAVYAVLKNKYKLKEDNSPVQISTDKTAMERQHFKSILEELKQREENGDKDLFIKYINGNPTIAKSKK</sequence>
<evidence type="ECO:0000313" key="1">
    <source>
        <dbReference type="EMBL" id="CAH0551131.1"/>
    </source>
</evidence>
<dbReference type="OrthoDB" id="6778678at2759"/>
<accession>A0A9P0FD03</accession>
<dbReference type="PANTHER" id="PTHR37445:SF3">
    <property type="entry name" value="ZINC FINGER PHD-TYPE DOMAIN-CONTAINING PROTEIN"/>
    <property type="match status" value="1"/>
</dbReference>
<organism evidence="1 2">
    <name type="scientific">Brassicogethes aeneus</name>
    <name type="common">Rape pollen beetle</name>
    <name type="synonym">Meligethes aeneus</name>
    <dbReference type="NCBI Taxonomy" id="1431903"/>
    <lineage>
        <taxon>Eukaryota</taxon>
        <taxon>Metazoa</taxon>
        <taxon>Ecdysozoa</taxon>
        <taxon>Arthropoda</taxon>
        <taxon>Hexapoda</taxon>
        <taxon>Insecta</taxon>
        <taxon>Pterygota</taxon>
        <taxon>Neoptera</taxon>
        <taxon>Endopterygota</taxon>
        <taxon>Coleoptera</taxon>
        <taxon>Polyphaga</taxon>
        <taxon>Cucujiformia</taxon>
        <taxon>Nitidulidae</taxon>
        <taxon>Meligethinae</taxon>
        <taxon>Brassicogethes</taxon>
    </lineage>
</organism>
<dbReference type="Proteomes" id="UP001154078">
    <property type="component" value="Chromosome 2"/>
</dbReference>
<evidence type="ECO:0000313" key="2">
    <source>
        <dbReference type="Proteomes" id="UP001154078"/>
    </source>
</evidence>